<feature type="domain" description="DUF6079" evidence="3">
    <location>
        <begin position="483"/>
        <end position="600"/>
    </location>
</feature>
<reference evidence="4" key="1">
    <citation type="journal article" date="2015" name="Nature">
        <title>Complex archaea that bridge the gap between prokaryotes and eukaryotes.</title>
        <authorList>
            <person name="Spang A."/>
            <person name="Saw J.H."/>
            <person name="Jorgensen S.L."/>
            <person name="Zaremba-Niedzwiedzka K."/>
            <person name="Martijn J."/>
            <person name="Lind A.E."/>
            <person name="van Eijk R."/>
            <person name="Schleper C."/>
            <person name="Guy L."/>
            <person name="Ettema T.J."/>
        </authorList>
    </citation>
    <scope>NUCLEOTIDE SEQUENCE</scope>
</reference>
<evidence type="ECO:0008006" key="5">
    <source>
        <dbReference type="Google" id="ProtNLM"/>
    </source>
</evidence>
<feature type="domain" description="DUF6079" evidence="1">
    <location>
        <begin position="21"/>
        <end position="250"/>
    </location>
</feature>
<dbReference type="AlphaFoldDB" id="A0A0F9S3Q6"/>
<evidence type="ECO:0000259" key="2">
    <source>
        <dbReference type="Pfam" id="PF26383"/>
    </source>
</evidence>
<comment type="caution">
    <text evidence="4">The sequence shown here is derived from an EMBL/GenBank/DDBJ whole genome shotgun (WGS) entry which is preliminary data.</text>
</comment>
<gene>
    <name evidence="4" type="ORF">LCGC14_0501260</name>
</gene>
<dbReference type="InterPro" id="IPR058571">
    <property type="entry name" value="DUF6079_3rd"/>
</dbReference>
<evidence type="ECO:0000259" key="3">
    <source>
        <dbReference type="Pfam" id="PF26384"/>
    </source>
</evidence>
<organism evidence="4">
    <name type="scientific">marine sediment metagenome</name>
    <dbReference type="NCBI Taxonomy" id="412755"/>
    <lineage>
        <taxon>unclassified sequences</taxon>
        <taxon>metagenomes</taxon>
        <taxon>ecological metagenomes</taxon>
    </lineage>
</organism>
<dbReference type="EMBL" id="LAZR01000588">
    <property type="protein sequence ID" value="KKN63465.1"/>
    <property type="molecule type" value="Genomic_DNA"/>
</dbReference>
<dbReference type="Pfam" id="PF19557">
    <property type="entry name" value="DUF6079_1st"/>
    <property type="match status" value="1"/>
</dbReference>
<accession>A0A0F9S3Q6</accession>
<feature type="non-terminal residue" evidence="4">
    <location>
        <position position="601"/>
    </location>
</feature>
<dbReference type="InterPro" id="IPR058569">
    <property type="entry name" value="DUF6079_2nd"/>
</dbReference>
<evidence type="ECO:0000313" key="4">
    <source>
        <dbReference type="EMBL" id="KKN63465.1"/>
    </source>
</evidence>
<sequence>MKKYGELIQFEPVISNIELEDSEDYDKAKSLVSSYVISEKMSQKLSNIIIEQLQYEEFVDNKALWIVGNYGSGKSHLMSVLSAIAEFPDLAESITNKEVRESAKRIAGKFKVIRFEIGATTMALTDIITANLTEGLAKMGIDFQFPPMSEITSNHKTYFEKMMAVFHKKYPEQGLLFVCDEMLDYFRSRNEQQLPLDIAILRVIGEVIGDTRFRFVAGVQEAIFDSTKLEFLSKEVRRIRDRAEQVLIAREDIKFVIAERLLKKDAQQQAWVRQYLQKFTPYYEKMNERLDEFVRLFPVHPDYINTFENIRMAGLEQRQVLRSLSRQMKALMDQDVPEDIPGIFSYDTYWEELRTEPSMRTNPEVGQVIDTAETLIDRVEQAYPVAGEKEFAKRLVAGLAIHRMAVGDIYSEIGATATELRDSLCLYLKNIEILPGDKSKNLETQIVSVLGKIRNTVNGQYFSKNRTNDQFYLDLKKTEDFDAHIEQKASTLADDSINSAYRAAMLEILEQTDTQQSHTAMWQHELKWIEKNINRPGWLFLGSPNERETAKPPLDYYMYFIQPENPPKLKKEFIRDDEVLFVLKNRDETFNRCLKYYAASI</sequence>
<name>A0A0F9S3Q6_9ZZZZ</name>
<feature type="domain" description="DUF6079" evidence="2">
    <location>
        <begin position="266"/>
        <end position="478"/>
    </location>
</feature>
<dbReference type="Pfam" id="PF26383">
    <property type="entry name" value="DUF6079_2nd"/>
    <property type="match status" value="1"/>
</dbReference>
<dbReference type="InterPro" id="IPR045725">
    <property type="entry name" value="DUF6079_N"/>
</dbReference>
<evidence type="ECO:0000259" key="1">
    <source>
        <dbReference type="Pfam" id="PF19557"/>
    </source>
</evidence>
<proteinExistence type="predicted"/>
<protein>
    <recommendedName>
        <fullName evidence="5">ATP-binding protein</fullName>
    </recommendedName>
</protein>
<dbReference type="Pfam" id="PF26384">
    <property type="entry name" value="DUF6079_3rd"/>
    <property type="match status" value="1"/>
</dbReference>